<dbReference type="GO" id="GO:0007166">
    <property type="term" value="P:cell surface receptor signaling pathway"/>
    <property type="evidence" value="ECO:0007669"/>
    <property type="project" value="InterPro"/>
</dbReference>
<dbReference type="PANTHER" id="PTHR12011:SF471">
    <property type="entry name" value="G-PROTEIN COUPLED RECEPTORS FAMILY 2 PROFILE 2 DOMAIN-CONTAINING PROTEIN"/>
    <property type="match status" value="1"/>
</dbReference>
<evidence type="ECO:0000256" key="5">
    <source>
        <dbReference type="SAM" id="MobiDB-lite"/>
    </source>
</evidence>
<evidence type="ECO:0000256" key="4">
    <source>
        <dbReference type="ARBA" id="ARBA00023136"/>
    </source>
</evidence>
<dbReference type="PRINTS" id="PR00249">
    <property type="entry name" value="GPCRSECRETIN"/>
</dbReference>
<accession>A0A9D4HSM9</accession>
<dbReference type="GO" id="GO:0005886">
    <property type="term" value="C:plasma membrane"/>
    <property type="evidence" value="ECO:0007669"/>
    <property type="project" value="TreeGrafter"/>
</dbReference>
<dbReference type="Gene3D" id="1.20.1070.10">
    <property type="entry name" value="Rhodopsin 7-helix transmembrane proteins"/>
    <property type="match status" value="1"/>
</dbReference>
<feature type="domain" description="G-protein coupled receptors family 2 profile 2" evidence="7">
    <location>
        <begin position="1"/>
        <end position="71"/>
    </location>
</feature>
<dbReference type="AlphaFoldDB" id="A0A9D4HSM9"/>
<reference evidence="8" key="1">
    <citation type="journal article" date="2019" name="bioRxiv">
        <title>The Genome of the Zebra Mussel, Dreissena polymorpha: A Resource for Invasive Species Research.</title>
        <authorList>
            <person name="McCartney M.A."/>
            <person name="Auch B."/>
            <person name="Kono T."/>
            <person name="Mallez S."/>
            <person name="Zhang Y."/>
            <person name="Obille A."/>
            <person name="Becker A."/>
            <person name="Abrahante J.E."/>
            <person name="Garbe J."/>
            <person name="Badalamenti J.P."/>
            <person name="Herman A."/>
            <person name="Mangelson H."/>
            <person name="Liachko I."/>
            <person name="Sullivan S."/>
            <person name="Sone E.D."/>
            <person name="Koren S."/>
            <person name="Silverstein K.A.T."/>
            <person name="Beckman K.B."/>
            <person name="Gohl D.M."/>
        </authorList>
    </citation>
    <scope>NUCLEOTIDE SEQUENCE</scope>
    <source>
        <strain evidence="8">Duluth1</strain>
        <tissue evidence="8">Whole animal</tissue>
    </source>
</reference>
<sequence>MFGMKSMETKTSAEKIKTSLRSLCVLVPLMGVSWILGIFYINDNLFFMQYLFAICNGLQGVFIFIFHCLLNKKVRQALKRDASRREILRSAAESTCQTGQGKDKSSSSKTFSAEFRSESADFTMSDWRNKSIGGKSESSEGAYNLPLVGDINRIRRPALSVHPRALPRHSRDDTVFNYNDYT</sequence>
<evidence type="ECO:0000256" key="2">
    <source>
        <dbReference type="ARBA" id="ARBA00022692"/>
    </source>
</evidence>
<evidence type="ECO:0000256" key="3">
    <source>
        <dbReference type="ARBA" id="ARBA00022989"/>
    </source>
</evidence>
<comment type="subcellular location">
    <subcellularLocation>
        <location evidence="1">Membrane</location>
        <topology evidence="1">Multi-pass membrane protein</topology>
    </subcellularLocation>
</comment>
<organism evidence="8 9">
    <name type="scientific">Dreissena polymorpha</name>
    <name type="common">Zebra mussel</name>
    <name type="synonym">Mytilus polymorpha</name>
    <dbReference type="NCBI Taxonomy" id="45954"/>
    <lineage>
        <taxon>Eukaryota</taxon>
        <taxon>Metazoa</taxon>
        <taxon>Spiralia</taxon>
        <taxon>Lophotrochozoa</taxon>
        <taxon>Mollusca</taxon>
        <taxon>Bivalvia</taxon>
        <taxon>Autobranchia</taxon>
        <taxon>Heteroconchia</taxon>
        <taxon>Euheterodonta</taxon>
        <taxon>Imparidentia</taxon>
        <taxon>Neoheterodontei</taxon>
        <taxon>Myida</taxon>
        <taxon>Dreissenoidea</taxon>
        <taxon>Dreissenidae</taxon>
        <taxon>Dreissena</taxon>
    </lineage>
</organism>
<feature type="region of interest" description="Disordered" evidence="5">
    <location>
        <begin position="93"/>
        <end position="112"/>
    </location>
</feature>
<gene>
    <name evidence="8" type="ORF">DPMN_055478</name>
</gene>
<feature type="transmembrane region" description="Helical" evidence="6">
    <location>
        <begin position="47"/>
        <end position="70"/>
    </location>
</feature>
<dbReference type="InterPro" id="IPR017983">
    <property type="entry name" value="GPCR_2_secretin-like_CS"/>
</dbReference>
<evidence type="ECO:0000313" key="8">
    <source>
        <dbReference type="EMBL" id="KAH3729506.1"/>
    </source>
</evidence>
<feature type="transmembrane region" description="Helical" evidence="6">
    <location>
        <begin position="20"/>
        <end position="41"/>
    </location>
</feature>
<keyword evidence="9" id="KW-1185">Reference proteome</keyword>
<evidence type="ECO:0000259" key="7">
    <source>
        <dbReference type="PROSITE" id="PS50261"/>
    </source>
</evidence>
<dbReference type="InterPro" id="IPR000832">
    <property type="entry name" value="GPCR_2_secretin-like"/>
</dbReference>
<name>A0A9D4HSM9_DREPO</name>
<dbReference type="GO" id="GO:0007189">
    <property type="term" value="P:adenylate cyclase-activating G protein-coupled receptor signaling pathway"/>
    <property type="evidence" value="ECO:0007669"/>
    <property type="project" value="TreeGrafter"/>
</dbReference>
<evidence type="ECO:0000313" key="9">
    <source>
        <dbReference type="Proteomes" id="UP000828390"/>
    </source>
</evidence>
<keyword evidence="4 6" id="KW-0472">Membrane</keyword>
<dbReference type="Pfam" id="PF00002">
    <property type="entry name" value="7tm_2"/>
    <property type="match status" value="1"/>
</dbReference>
<dbReference type="GO" id="GO:0004930">
    <property type="term" value="F:G protein-coupled receptor activity"/>
    <property type="evidence" value="ECO:0007669"/>
    <property type="project" value="InterPro"/>
</dbReference>
<dbReference type="InterPro" id="IPR017981">
    <property type="entry name" value="GPCR_2-like_7TM"/>
</dbReference>
<protein>
    <recommendedName>
        <fullName evidence="7">G-protein coupled receptors family 2 profile 2 domain-containing protein</fullName>
    </recommendedName>
</protein>
<dbReference type="Proteomes" id="UP000828390">
    <property type="component" value="Unassembled WGS sequence"/>
</dbReference>
<comment type="caution">
    <text evidence="8">The sequence shown here is derived from an EMBL/GenBank/DDBJ whole genome shotgun (WGS) entry which is preliminary data.</text>
</comment>
<reference evidence="8" key="2">
    <citation type="submission" date="2020-11" db="EMBL/GenBank/DDBJ databases">
        <authorList>
            <person name="McCartney M.A."/>
            <person name="Auch B."/>
            <person name="Kono T."/>
            <person name="Mallez S."/>
            <person name="Becker A."/>
            <person name="Gohl D.M."/>
            <person name="Silverstein K.A.T."/>
            <person name="Koren S."/>
            <person name="Bechman K.B."/>
            <person name="Herman A."/>
            <person name="Abrahante J.E."/>
            <person name="Garbe J."/>
        </authorList>
    </citation>
    <scope>NUCLEOTIDE SEQUENCE</scope>
    <source>
        <strain evidence="8">Duluth1</strain>
        <tissue evidence="8">Whole animal</tissue>
    </source>
</reference>
<evidence type="ECO:0000256" key="6">
    <source>
        <dbReference type="SAM" id="Phobius"/>
    </source>
</evidence>
<evidence type="ECO:0000256" key="1">
    <source>
        <dbReference type="ARBA" id="ARBA00004141"/>
    </source>
</evidence>
<dbReference type="EMBL" id="JAIWYP010000012">
    <property type="protein sequence ID" value="KAH3729506.1"/>
    <property type="molecule type" value="Genomic_DNA"/>
</dbReference>
<keyword evidence="2 6" id="KW-0812">Transmembrane</keyword>
<dbReference type="PROSITE" id="PS00650">
    <property type="entry name" value="G_PROTEIN_RECEP_F2_2"/>
    <property type="match status" value="1"/>
</dbReference>
<dbReference type="PROSITE" id="PS50261">
    <property type="entry name" value="G_PROTEIN_RECEP_F2_4"/>
    <property type="match status" value="1"/>
</dbReference>
<keyword evidence="3 6" id="KW-1133">Transmembrane helix</keyword>
<proteinExistence type="predicted"/>
<dbReference type="PANTHER" id="PTHR12011">
    <property type="entry name" value="ADHESION G-PROTEIN COUPLED RECEPTOR"/>
    <property type="match status" value="1"/>
</dbReference>